<gene>
    <name evidence="1" type="ordered locus">BH1791</name>
</gene>
<dbReference type="HOGENOM" id="CLU_032297_0_0_9"/>
<dbReference type="EMBL" id="BA000004">
    <property type="protein sequence ID" value="BAB05510.1"/>
    <property type="molecule type" value="Genomic_DNA"/>
</dbReference>
<dbReference type="AlphaFoldDB" id="Q9KBY3"/>
<dbReference type="PIR" id="G83873">
    <property type="entry name" value="G83873"/>
</dbReference>
<reference evidence="1 2" key="1">
    <citation type="journal article" date="2000" name="Nucleic Acids Res.">
        <title>Complete genome sequence of the alkaliphilic bacterium Bacillus halodurans and genomic sequence comparison with Bacillus subtilis.</title>
        <authorList>
            <person name="Takami H."/>
            <person name="Nakasone K."/>
            <person name="Takaki Y."/>
            <person name="Maeno G."/>
            <person name="Sasaki R."/>
            <person name="Masui N."/>
            <person name="Fuji F."/>
            <person name="Hirama C."/>
            <person name="Nakamura Y."/>
            <person name="Ogasawara N."/>
            <person name="Kuhara S."/>
            <person name="Horikoshi K."/>
        </authorList>
    </citation>
    <scope>NUCLEOTIDE SEQUENCE [LARGE SCALE GENOMIC DNA]</scope>
    <source>
        <strain evidence="2">ATCC BAA-125 / DSM 18197 / FERM 7344 / JCM 9153 / C-125</strain>
    </source>
</reference>
<organism evidence="1 2">
    <name type="scientific">Halalkalibacterium halodurans (strain ATCC BAA-125 / DSM 18197 / FERM 7344 / JCM 9153 / C-125)</name>
    <name type="common">Bacillus halodurans</name>
    <dbReference type="NCBI Taxonomy" id="272558"/>
    <lineage>
        <taxon>Bacteria</taxon>
        <taxon>Bacillati</taxon>
        <taxon>Bacillota</taxon>
        <taxon>Bacilli</taxon>
        <taxon>Bacillales</taxon>
        <taxon>Bacillaceae</taxon>
        <taxon>Halalkalibacterium (ex Joshi et al. 2022)</taxon>
    </lineage>
</organism>
<dbReference type="Pfam" id="PF10720">
    <property type="entry name" value="DUF2515"/>
    <property type="match status" value="1"/>
</dbReference>
<evidence type="ECO:0000313" key="2">
    <source>
        <dbReference type="Proteomes" id="UP000001258"/>
    </source>
</evidence>
<evidence type="ECO:0000313" key="1">
    <source>
        <dbReference type="EMBL" id="BAB05510.1"/>
    </source>
</evidence>
<name>Q9KBY3_HALH5</name>
<accession>Q9KBY3</accession>
<protein>
    <submittedName>
        <fullName evidence="1">BH1791 protein</fullName>
    </submittedName>
</protein>
<proteinExistence type="predicted"/>
<dbReference type="eggNOG" id="ENOG502ZB0U">
    <property type="taxonomic scope" value="Bacteria"/>
</dbReference>
<dbReference type="OrthoDB" id="2690514at2"/>
<sequence length="387" mass="45530">MFGSIGAFISQIYETVKLETFRFVDWPSISFDQQRVERLKRQVDEYSYQSVALFPTVKTIIEQIKQKTEKANENNRSRTNAYLTFFSRHPEVHWALLAHIVSRNYGWRMTDLQGSLLHPFLSFEQKEAFYLFFEQANSVIFQDAYPQLLLFEESLKHGKPLFHLLPSLGVSRFMIPFWEDFFQTEDSKMVTTALLINEQYRLESTMANYRQRITSALADSPYIIEQFLSRPFILVPFATKKVPRTVVGMRMNEWTEVAERIQQNRTLYALIFGLPRHRESYEWFAKSFKPSGSREDMWSHLFSSDKRAVLQQGHRSLVKGKPFLHSPTLSQAWGERKKAVRDTESDWYKKEAFLHFGEVTPPDTFVQTEKFATFIDLLFLISRIGSD</sequence>
<dbReference type="RefSeq" id="WP_010897952.1">
    <property type="nucleotide sequence ID" value="NC_002570.2"/>
</dbReference>
<keyword evidence="2" id="KW-1185">Reference proteome</keyword>
<dbReference type="KEGG" id="bha:BH1791"/>
<dbReference type="InterPro" id="IPR019658">
    <property type="entry name" value="DUF2515"/>
</dbReference>
<dbReference type="Proteomes" id="UP000001258">
    <property type="component" value="Chromosome"/>
</dbReference>
<dbReference type="STRING" id="272558.gene:10727689"/>